<evidence type="ECO:0000256" key="2">
    <source>
        <dbReference type="ARBA" id="ARBA00022630"/>
    </source>
</evidence>
<evidence type="ECO:0000256" key="1">
    <source>
        <dbReference type="ARBA" id="ARBA00001917"/>
    </source>
</evidence>
<evidence type="ECO:0000313" key="6">
    <source>
        <dbReference type="EMBL" id="MDT0584137.1"/>
    </source>
</evidence>
<dbReference type="PANTHER" id="PTHR33798:SF5">
    <property type="entry name" value="FLAVIN REDUCTASE LIKE DOMAIN-CONTAINING PROTEIN"/>
    <property type="match status" value="1"/>
</dbReference>
<comment type="similarity">
    <text evidence="4">Belongs to the flavoredoxin family.</text>
</comment>
<dbReference type="Pfam" id="PF01613">
    <property type="entry name" value="Flavin_Reduct"/>
    <property type="match status" value="1"/>
</dbReference>
<reference evidence="6 7" key="1">
    <citation type="submission" date="2023-09" db="EMBL/GenBank/DDBJ databases">
        <authorList>
            <person name="Rey-Velasco X."/>
        </authorList>
    </citation>
    <scope>NUCLEOTIDE SEQUENCE [LARGE SCALE GENOMIC DNA]</scope>
    <source>
        <strain evidence="6 7">W409</strain>
    </source>
</reference>
<keyword evidence="3" id="KW-0288">FMN</keyword>
<evidence type="ECO:0000259" key="5">
    <source>
        <dbReference type="SMART" id="SM00903"/>
    </source>
</evidence>
<evidence type="ECO:0000256" key="3">
    <source>
        <dbReference type="ARBA" id="ARBA00022643"/>
    </source>
</evidence>
<comment type="caution">
    <text evidence="6">The sequence shown here is derived from an EMBL/GenBank/DDBJ whole genome shotgun (WGS) entry which is preliminary data.</text>
</comment>
<dbReference type="InterPro" id="IPR012349">
    <property type="entry name" value="Split_barrel_FMN-bd"/>
</dbReference>
<name>A0AAW8R6S0_9ALTE</name>
<dbReference type="RefSeq" id="WP_311362898.1">
    <property type="nucleotide sequence ID" value="NZ_JAVRIE010000007.1"/>
</dbReference>
<keyword evidence="2" id="KW-0285">Flavoprotein</keyword>
<dbReference type="Proteomes" id="UP001249020">
    <property type="component" value="Unassembled WGS sequence"/>
</dbReference>
<dbReference type="Gene3D" id="2.30.110.10">
    <property type="entry name" value="Electron Transport, Fmn-binding Protein, Chain A"/>
    <property type="match status" value="1"/>
</dbReference>
<comment type="cofactor">
    <cofactor evidence="1">
        <name>FMN</name>
        <dbReference type="ChEBI" id="CHEBI:58210"/>
    </cofactor>
</comment>
<dbReference type="EC" id="1.5.1.-" evidence="6"/>
<organism evidence="6 7">
    <name type="scientific">Brumicola blandensis</name>
    <dbReference type="NCBI Taxonomy" id="3075611"/>
    <lineage>
        <taxon>Bacteria</taxon>
        <taxon>Pseudomonadati</taxon>
        <taxon>Pseudomonadota</taxon>
        <taxon>Gammaproteobacteria</taxon>
        <taxon>Alteromonadales</taxon>
        <taxon>Alteromonadaceae</taxon>
        <taxon>Brumicola</taxon>
    </lineage>
</organism>
<dbReference type="GO" id="GO:0016646">
    <property type="term" value="F:oxidoreductase activity, acting on the CH-NH group of donors, NAD or NADP as acceptor"/>
    <property type="evidence" value="ECO:0007669"/>
    <property type="project" value="UniProtKB-ARBA"/>
</dbReference>
<gene>
    <name evidence="6" type="ORF">RM544_16435</name>
</gene>
<evidence type="ECO:0000313" key="7">
    <source>
        <dbReference type="Proteomes" id="UP001249020"/>
    </source>
</evidence>
<accession>A0AAW8R6S0</accession>
<dbReference type="GO" id="GO:0010181">
    <property type="term" value="F:FMN binding"/>
    <property type="evidence" value="ECO:0007669"/>
    <property type="project" value="InterPro"/>
</dbReference>
<dbReference type="EMBL" id="JAVRIE010000007">
    <property type="protein sequence ID" value="MDT0584137.1"/>
    <property type="molecule type" value="Genomic_DNA"/>
</dbReference>
<evidence type="ECO:0000256" key="4">
    <source>
        <dbReference type="ARBA" id="ARBA00038054"/>
    </source>
</evidence>
<dbReference type="AlphaFoldDB" id="A0AAW8R6S0"/>
<protein>
    <submittedName>
        <fullName evidence="6">Flavin reductase family protein</fullName>
        <ecNumber evidence="6">1.5.1.-</ecNumber>
    </submittedName>
</protein>
<feature type="domain" description="Flavin reductase like" evidence="5">
    <location>
        <begin position="19"/>
        <end position="180"/>
    </location>
</feature>
<dbReference type="SMART" id="SM00903">
    <property type="entry name" value="Flavin_Reduct"/>
    <property type="match status" value="1"/>
</dbReference>
<proteinExistence type="inferred from homology"/>
<keyword evidence="7" id="KW-1185">Reference proteome</keyword>
<keyword evidence="6" id="KW-0560">Oxidoreductase</keyword>
<dbReference type="PANTHER" id="PTHR33798">
    <property type="entry name" value="FLAVOPROTEIN OXYGENASE"/>
    <property type="match status" value="1"/>
</dbReference>
<sequence>MIINLDGMSSSAIYHLMTQTIIPRPIAWVLSENDRDKAPISDDYNLAPFSYFNAVCSDPPLCMLSVGKNAGGASKDTAVNLTQGKYCVINIPNAEQAALVTASAATVDYGNSEIDINDIALKEQNDWPLPFVANCGAAFLCRVHSTQTLGNAPQQLIFVEIVDIYIDDAAVSEVKGRLHVDAKVLNPLARLGANQYANLGDVFTLARPK</sequence>
<dbReference type="InterPro" id="IPR002563">
    <property type="entry name" value="Flavin_Rdtase-like_dom"/>
</dbReference>
<dbReference type="SUPFAM" id="SSF50475">
    <property type="entry name" value="FMN-binding split barrel"/>
    <property type="match status" value="1"/>
</dbReference>